<proteinExistence type="predicted"/>
<dbReference type="EMBL" id="QKYT01000031">
    <property type="protein sequence ID" value="RIA97358.1"/>
    <property type="molecule type" value="Genomic_DNA"/>
</dbReference>
<gene>
    <name evidence="2" type="ORF">C1645_801877</name>
</gene>
<dbReference type="Pfam" id="PF02150">
    <property type="entry name" value="Zn_ribbon_RPB9"/>
    <property type="match status" value="1"/>
</dbReference>
<dbReference type="SMART" id="SM00661">
    <property type="entry name" value="RPOL9"/>
    <property type="match status" value="1"/>
</dbReference>
<evidence type="ECO:0000313" key="3">
    <source>
        <dbReference type="Proteomes" id="UP000265703"/>
    </source>
</evidence>
<dbReference type="Gene3D" id="2.20.25.10">
    <property type="match status" value="1"/>
</dbReference>
<keyword evidence="3" id="KW-1185">Reference proteome</keyword>
<reference evidence="2 3" key="1">
    <citation type="submission" date="2018-06" db="EMBL/GenBank/DDBJ databases">
        <title>Comparative genomics reveals the genomic features of Rhizophagus irregularis, R. cerebriforme, R. diaphanum and Gigaspora rosea, and their symbiotic lifestyle signature.</title>
        <authorList>
            <person name="Morin E."/>
            <person name="San Clemente H."/>
            <person name="Chen E.C.H."/>
            <person name="De La Providencia I."/>
            <person name="Hainaut M."/>
            <person name="Kuo A."/>
            <person name="Kohler A."/>
            <person name="Murat C."/>
            <person name="Tang N."/>
            <person name="Roy S."/>
            <person name="Loubradou J."/>
            <person name="Henrissat B."/>
            <person name="Grigoriev I.V."/>
            <person name="Corradi N."/>
            <person name="Roux C."/>
            <person name="Martin F.M."/>
        </authorList>
    </citation>
    <scope>NUCLEOTIDE SEQUENCE [LARGE SCALE GENOMIC DNA]</scope>
    <source>
        <strain evidence="2 3">DAOM 227022</strain>
    </source>
</reference>
<dbReference type="SUPFAM" id="SSF57783">
    <property type="entry name" value="Zinc beta-ribbon"/>
    <property type="match status" value="1"/>
</dbReference>
<dbReference type="InterPro" id="IPR001529">
    <property type="entry name" value="Zn_ribbon_RPB9"/>
</dbReference>
<name>A0A397TGY6_9GLOM</name>
<comment type="caution">
    <text evidence="2">The sequence shown here is derived from an EMBL/GenBank/DDBJ whole genome shotgun (WGS) entry which is preliminary data.</text>
</comment>
<dbReference type="OrthoDB" id="282270at2759"/>
<dbReference type="Proteomes" id="UP000265703">
    <property type="component" value="Unassembled WGS sequence"/>
</dbReference>
<evidence type="ECO:0000259" key="1">
    <source>
        <dbReference type="SMART" id="SM00661"/>
    </source>
</evidence>
<feature type="domain" description="DNA-directed RNA polymerase II subunit RPB9-like zinc ribbon" evidence="1">
    <location>
        <begin position="7"/>
        <end position="57"/>
    </location>
</feature>
<sequence>MKRSDLKFCPTCRNLLDKIEDTTASKFMLNCRTCDYIEEAERKDYKVETRDFTRQISNYHGGQFLPRLFQDPTLKSCFNNCKTCSKKARTIEWHSRRKDSMNVEYWCEECEQQQPSLHKDMNMINDTKNLENSYMDAQEGYHIDEERIGLDIIGKEDF</sequence>
<dbReference type="AlphaFoldDB" id="A0A397TGY6"/>
<organism evidence="2 3">
    <name type="scientific">Glomus cerebriforme</name>
    <dbReference type="NCBI Taxonomy" id="658196"/>
    <lineage>
        <taxon>Eukaryota</taxon>
        <taxon>Fungi</taxon>
        <taxon>Fungi incertae sedis</taxon>
        <taxon>Mucoromycota</taxon>
        <taxon>Glomeromycotina</taxon>
        <taxon>Glomeromycetes</taxon>
        <taxon>Glomerales</taxon>
        <taxon>Glomeraceae</taxon>
        <taxon>Glomus</taxon>
    </lineage>
</organism>
<protein>
    <recommendedName>
        <fullName evidence="1">DNA-directed RNA polymerase II subunit RPB9-like zinc ribbon domain-containing protein</fullName>
    </recommendedName>
</protein>
<evidence type="ECO:0000313" key="2">
    <source>
        <dbReference type="EMBL" id="RIA97358.1"/>
    </source>
</evidence>
<accession>A0A397TGY6</accession>
<dbReference type="GO" id="GO:0006351">
    <property type="term" value="P:DNA-templated transcription"/>
    <property type="evidence" value="ECO:0007669"/>
    <property type="project" value="InterPro"/>
</dbReference>